<gene>
    <name evidence="1" type="ORF">D9611_010451</name>
</gene>
<reference evidence="1 2" key="1">
    <citation type="journal article" date="2020" name="ISME J.">
        <title>Uncovering the hidden diversity of litter-decomposition mechanisms in mushroom-forming fungi.</title>
        <authorList>
            <person name="Floudas D."/>
            <person name="Bentzer J."/>
            <person name="Ahren D."/>
            <person name="Johansson T."/>
            <person name="Persson P."/>
            <person name="Tunlid A."/>
        </authorList>
    </citation>
    <scope>NUCLEOTIDE SEQUENCE [LARGE SCALE GENOMIC DNA]</scope>
    <source>
        <strain evidence="1 2">CBS 175.51</strain>
    </source>
</reference>
<dbReference type="EMBL" id="JAACJK010000117">
    <property type="protein sequence ID" value="KAF5330018.1"/>
    <property type="molecule type" value="Genomic_DNA"/>
</dbReference>
<organism evidence="1 2">
    <name type="scientific">Ephemerocybe angulata</name>
    <dbReference type="NCBI Taxonomy" id="980116"/>
    <lineage>
        <taxon>Eukaryota</taxon>
        <taxon>Fungi</taxon>
        <taxon>Dikarya</taxon>
        <taxon>Basidiomycota</taxon>
        <taxon>Agaricomycotina</taxon>
        <taxon>Agaricomycetes</taxon>
        <taxon>Agaricomycetidae</taxon>
        <taxon>Agaricales</taxon>
        <taxon>Agaricineae</taxon>
        <taxon>Psathyrellaceae</taxon>
        <taxon>Ephemerocybe</taxon>
    </lineage>
</organism>
<name>A0A8H5BVE1_9AGAR</name>
<dbReference type="AlphaFoldDB" id="A0A8H5BVE1"/>
<evidence type="ECO:0000313" key="1">
    <source>
        <dbReference type="EMBL" id="KAF5330018.1"/>
    </source>
</evidence>
<protein>
    <submittedName>
        <fullName evidence="1">Uncharacterized protein</fullName>
    </submittedName>
</protein>
<keyword evidence="2" id="KW-1185">Reference proteome</keyword>
<proteinExistence type="predicted"/>
<dbReference type="Proteomes" id="UP000541558">
    <property type="component" value="Unassembled WGS sequence"/>
</dbReference>
<evidence type="ECO:0000313" key="2">
    <source>
        <dbReference type="Proteomes" id="UP000541558"/>
    </source>
</evidence>
<accession>A0A8H5BVE1</accession>
<comment type="caution">
    <text evidence="1">The sequence shown here is derived from an EMBL/GenBank/DDBJ whole genome shotgun (WGS) entry which is preliminary data.</text>
</comment>
<sequence length="119" mass="13155">MSYKTRTELITTLQLASSGFQSPRPLKAGACPSSSRCCVGRVGAGRGRCYGYRNFLGSKMDWRPSAVRLAGIQNRGAEIRVATIVRRSLCTYDSRDRELDATWSEPTMTGWFPGLKSDV</sequence>